<evidence type="ECO:0000256" key="1">
    <source>
        <dbReference type="SAM" id="MobiDB-lite"/>
    </source>
</evidence>
<dbReference type="Proteomes" id="UP000464669">
    <property type="component" value="Segment"/>
</dbReference>
<proteinExistence type="predicted"/>
<organism evidence="2 3">
    <name type="scientific">Klebsiella phage N1M2</name>
    <dbReference type="NCBI Taxonomy" id="2664939"/>
    <lineage>
        <taxon>Viruses</taxon>
        <taxon>Duplodnaviria</taxon>
        <taxon>Heunggongvirae</taxon>
        <taxon>Uroviricota</taxon>
        <taxon>Caudoviricetes</taxon>
        <taxon>Chimalliviridae</taxon>
        <taxon>Nimduovirus</taxon>
        <taxon>Nimduovirus N1M2</taxon>
    </lineage>
</organism>
<sequence length="638" mass="70093">MSLDNNMNANNAQSSSNNNAGKNTMSNANPLFGLLGEANLFSSTHSITEVKDIQKSLEETIKYLQKNTASQSQKLSLPTLVQSITSDISSQLPGLTISTVINGVRYVMPVLFYKTGVTEATEVIMLANENMPRGIAKVPASFMNSELMEKIKSTSAFHEGQQMKNVVIVAPSVVNLETFIKNAVKVEDVVPEVRTNLLKEWNTALYNLVVLEVTKQGVEFPTPFKDGKLFGKDDAAVARIEPVNRATIDGKPTPFNLAVKLHTTNKNNTQNMNSNNTRSICTTYLNVSLEAMSQPQFFQARQQRPGHNVGPLVPVISTGITIPGETLNNNNSMLTALLGLYASIGANQMQFFSEAFRGKEVGHRGNIGNFNNYLTQMLGSAYGTAQMITDKNITNAAVVNQWLNTYVAPNAVYVLDLASFTEDVSNSDFWWNIIGQPNGSTYHKALINLMDVLSNKAFSRIIAENAAKGQNRDPRKDWTAGDAILKPTPIMMPAGIARGKDGKWFDLAEVDGMFLRQENYYGQNEPAVNQYLGLICGATGTDPKARQYAIYNLLNQLFDTNVIIEGWKRRFVWEDAFFNTAARAMATAGAMTMSASNNVSAWTVQHSNDYLNYTMSAVLQQGMQVGAMGGFSGAYTHY</sequence>
<feature type="compositionally biased region" description="Low complexity" evidence="1">
    <location>
        <begin position="1"/>
        <end position="20"/>
    </location>
</feature>
<name>A0A6B7ZF14_9CAUD</name>
<evidence type="ECO:0000313" key="2">
    <source>
        <dbReference type="EMBL" id="QGH71899.1"/>
    </source>
</evidence>
<keyword evidence="3" id="KW-1185">Reference proteome</keyword>
<accession>A0A6B7ZF14</accession>
<evidence type="ECO:0000313" key="3">
    <source>
        <dbReference type="Proteomes" id="UP000464669"/>
    </source>
</evidence>
<feature type="region of interest" description="Disordered" evidence="1">
    <location>
        <begin position="1"/>
        <end position="23"/>
    </location>
</feature>
<gene>
    <name evidence="2" type="ORF">N1M2_36</name>
</gene>
<dbReference type="EMBL" id="MN642089">
    <property type="protein sequence ID" value="QGH71899.1"/>
    <property type="molecule type" value="Genomic_DNA"/>
</dbReference>
<reference evidence="2 3" key="1">
    <citation type="submission" date="2019-11" db="EMBL/GenBank/DDBJ databases">
        <authorList>
            <person name="Lewis R."/>
            <person name="Clooney A.G."/>
            <person name="Stockdale S.R."/>
            <person name="Buttimer C."/>
            <person name="Draper L.A."/>
            <person name="Ross R.P."/>
            <person name="Hill C."/>
        </authorList>
    </citation>
    <scope>NUCLEOTIDE SEQUENCE [LARGE SCALE GENOMIC DNA]</scope>
</reference>
<protein>
    <submittedName>
        <fullName evidence="2">Uncharacterized protein</fullName>
    </submittedName>
</protein>